<proteinExistence type="predicted"/>
<dbReference type="GeneID" id="69978890"/>
<evidence type="ECO:0000313" key="2">
    <source>
        <dbReference type="Proteomes" id="UP000033047"/>
    </source>
</evidence>
<reference evidence="1 2" key="1">
    <citation type="submission" date="2013-04" db="EMBL/GenBank/DDBJ databases">
        <title>The Genome Sequence of Parabacteroides goldsteinii DSM 19448.</title>
        <authorList>
            <consortium name="The Broad Institute Genomics Platform"/>
            <person name="Earl A."/>
            <person name="Ward D."/>
            <person name="Feldgarden M."/>
            <person name="Gevers D."/>
            <person name="Martens E."/>
            <person name="Sakamoto M."/>
            <person name="Benno Y."/>
            <person name="Song Y."/>
            <person name="Liu C."/>
            <person name="Lee J."/>
            <person name="Bolanos M."/>
            <person name="Vaisanen M.L."/>
            <person name="Finegold S.M."/>
            <person name="Walker B."/>
            <person name="Young S."/>
            <person name="Zeng Q."/>
            <person name="Gargeya S."/>
            <person name="Fitzgerald M."/>
            <person name="Haas B."/>
            <person name="Abouelleil A."/>
            <person name="Allen A.W."/>
            <person name="Alvarado L."/>
            <person name="Arachchi H.M."/>
            <person name="Berlin A.M."/>
            <person name="Chapman S.B."/>
            <person name="Gainer-Dewar J."/>
            <person name="Goldberg J."/>
            <person name="Griggs A."/>
            <person name="Gujja S."/>
            <person name="Hansen M."/>
            <person name="Howarth C."/>
            <person name="Imamovic A."/>
            <person name="Ireland A."/>
            <person name="Larimer J."/>
            <person name="McCowan C."/>
            <person name="Murphy C."/>
            <person name="Pearson M."/>
            <person name="Poon T.W."/>
            <person name="Priest M."/>
            <person name="Roberts A."/>
            <person name="Saif S."/>
            <person name="Shea T."/>
            <person name="Sisk P."/>
            <person name="Sykes S."/>
            <person name="Wortman J."/>
            <person name="Nusbaum C."/>
            <person name="Birren B."/>
        </authorList>
    </citation>
    <scope>NUCLEOTIDE SEQUENCE [LARGE SCALE GENOMIC DNA]</scope>
    <source>
        <strain evidence="1 2">DSM 19448</strain>
    </source>
</reference>
<dbReference type="Proteomes" id="UP000033047">
    <property type="component" value="Unassembled WGS sequence"/>
</dbReference>
<dbReference type="RefSeq" id="WP_007653753.1">
    <property type="nucleotide sequence ID" value="NZ_KQ033914.1"/>
</dbReference>
<sequence length="96" mass="10987">MAKRRILKKEISYVAGELFSEVLVCKLFIPGVEGDKADVLLTRILDMQDEFIRRAGTPDAKDNKTLVKEYYRKLRVDLQTEVDAIANEIGELSKEK</sequence>
<organism evidence="1 2">
    <name type="scientific">Parabacteroides goldsteinii DSM 19448 = WAL 12034</name>
    <dbReference type="NCBI Taxonomy" id="927665"/>
    <lineage>
        <taxon>Bacteria</taxon>
        <taxon>Pseudomonadati</taxon>
        <taxon>Bacteroidota</taxon>
        <taxon>Bacteroidia</taxon>
        <taxon>Bacteroidales</taxon>
        <taxon>Tannerellaceae</taxon>
        <taxon>Parabacteroides</taxon>
    </lineage>
</organism>
<gene>
    <name evidence="1" type="ORF">HMPREF1535_04788</name>
</gene>
<accession>A0A0F5IKE1</accession>
<protein>
    <submittedName>
        <fullName evidence="1">Uncharacterized protein</fullName>
    </submittedName>
</protein>
<dbReference type="AlphaFoldDB" id="A0A0F5IKE1"/>
<evidence type="ECO:0000313" key="1">
    <source>
        <dbReference type="EMBL" id="KKB45973.1"/>
    </source>
</evidence>
<dbReference type="HOGENOM" id="CLU_161352_0_1_10"/>
<name>A0A0F5IKE1_9BACT</name>
<dbReference type="PATRIC" id="fig|927665.4.peg.4910"/>
<dbReference type="EMBL" id="AQHV01000027">
    <property type="protein sequence ID" value="KKB45973.1"/>
    <property type="molecule type" value="Genomic_DNA"/>
</dbReference>
<dbReference type="STRING" id="927665.HMPREF1535_04788"/>
<comment type="caution">
    <text evidence="1">The sequence shown here is derived from an EMBL/GenBank/DDBJ whole genome shotgun (WGS) entry which is preliminary data.</text>
</comment>